<gene>
    <name evidence="2" type="ORF">HDK90DRAFT_467296</name>
</gene>
<name>A0ABR1YK42_9PEZI</name>
<proteinExistence type="predicted"/>
<keyword evidence="3" id="KW-1185">Reference proteome</keyword>
<organism evidence="2 3">
    <name type="scientific">Phyllosticta capitalensis</name>
    <dbReference type="NCBI Taxonomy" id="121624"/>
    <lineage>
        <taxon>Eukaryota</taxon>
        <taxon>Fungi</taxon>
        <taxon>Dikarya</taxon>
        <taxon>Ascomycota</taxon>
        <taxon>Pezizomycotina</taxon>
        <taxon>Dothideomycetes</taxon>
        <taxon>Dothideomycetes incertae sedis</taxon>
        <taxon>Botryosphaeriales</taxon>
        <taxon>Phyllostictaceae</taxon>
        <taxon>Phyllosticta</taxon>
    </lineage>
</organism>
<dbReference type="EMBL" id="JBBWRZ010000007">
    <property type="protein sequence ID" value="KAK8232101.1"/>
    <property type="molecule type" value="Genomic_DNA"/>
</dbReference>
<protein>
    <submittedName>
        <fullName evidence="2">Uncharacterized protein</fullName>
    </submittedName>
</protein>
<evidence type="ECO:0000313" key="2">
    <source>
        <dbReference type="EMBL" id="KAK8232101.1"/>
    </source>
</evidence>
<evidence type="ECO:0000256" key="1">
    <source>
        <dbReference type="SAM" id="MobiDB-lite"/>
    </source>
</evidence>
<reference evidence="2 3" key="1">
    <citation type="submission" date="2024-04" db="EMBL/GenBank/DDBJ databases">
        <title>Phyllosticta paracitricarpa is synonymous to the EU quarantine fungus P. citricarpa based on phylogenomic analyses.</title>
        <authorList>
            <consortium name="Lawrence Berkeley National Laboratory"/>
            <person name="Van Ingen-Buijs V.A."/>
            <person name="Van Westerhoven A.C."/>
            <person name="Haridas S."/>
            <person name="Skiadas P."/>
            <person name="Martin F."/>
            <person name="Groenewald J.Z."/>
            <person name="Crous P.W."/>
            <person name="Seidl M.F."/>
        </authorList>
    </citation>
    <scope>NUCLEOTIDE SEQUENCE [LARGE SCALE GENOMIC DNA]</scope>
    <source>
        <strain evidence="2 3">CBS 123374</strain>
    </source>
</reference>
<comment type="caution">
    <text evidence="2">The sequence shown here is derived from an EMBL/GenBank/DDBJ whole genome shotgun (WGS) entry which is preliminary data.</text>
</comment>
<sequence length="108" mass="11700">MDSPRKVLAPLVEHHGFQHHSPNPPESRVGLDSKLDENRARLNQDNSSHHLLSIMASGIAPANTPKSRTTIPSDAATVISGLDGKLDEIRITPLPSLWIPCPSQLLMG</sequence>
<evidence type="ECO:0000313" key="3">
    <source>
        <dbReference type="Proteomes" id="UP001492380"/>
    </source>
</evidence>
<accession>A0ABR1YK42</accession>
<dbReference type="Proteomes" id="UP001492380">
    <property type="component" value="Unassembled WGS sequence"/>
</dbReference>
<feature type="region of interest" description="Disordered" evidence="1">
    <location>
        <begin position="1"/>
        <end position="31"/>
    </location>
</feature>